<accession>A0ABX1VH31</accession>
<evidence type="ECO:0000313" key="4">
    <source>
        <dbReference type="Proteomes" id="UP000609651"/>
    </source>
</evidence>
<keyword evidence="4" id="KW-1185">Reference proteome</keyword>
<dbReference type="Proteomes" id="UP000609651">
    <property type="component" value="Unassembled WGS sequence"/>
</dbReference>
<evidence type="ECO:0000259" key="2">
    <source>
        <dbReference type="SMART" id="SM00959"/>
    </source>
</evidence>
<protein>
    <recommendedName>
        <fullName evidence="2">Rho termination factor-like N-terminal domain-containing protein</fullName>
    </recommendedName>
</protein>
<feature type="compositionally biased region" description="Basic and acidic residues" evidence="1">
    <location>
        <begin position="122"/>
        <end position="131"/>
    </location>
</feature>
<dbReference type="Pfam" id="PF07498">
    <property type="entry name" value="Rho_N"/>
    <property type="match status" value="1"/>
</dbReference>
<sequence length="400" mass="41971">MSDETLRSSTRKDLAAMAKEHQVSGWHGMRKEELIEALMDVFRTSSRNRLPAKKSAKGAGSPLVAAKSSPKPPVSAVRGPSVGRSAASGAVAGGSNPRGGSASSGGTAGSPSAKAGSVTVHDPIKDPRKDISTVGSGAQATEELDAVAHDPQWIHVRWVLKRCTVQRAAAGLGSDWHRAKPVLRLMKIHTHETKSTSETVLADTPIHGETDHWFLPVEESPATFRVQIGFLAESGAFFPLAKSRRVTTPRPGSKAAERVQFARTGGLGPQVSAAPTDRGLGAPSRPASVDPMFEKFKSLRADYAGAAYGVGEDGSAKPFTVETELLIRGTADPDAHVSLGGDAVRVGPDGRFAVKMRLGDGRHVIPAVCVSPDRTTEQTVALGIARQKKVMEPKAAAVGV</sequence>
<dbReference type="InterPro" id="IPR036269">
    <property type="entry name" value="Rho_N_sf"/>
</dbReference>
<feature type="region of interest" description="Disordered" evidence="1">
    <location>
        <begin position="1"/>
        <end position="27"/>
    </location>
</feature>
<feature type="compositionally biased region" description="Low complexity" evidence="1">
    <location>
        <begin position="81"/>
        <end position="101"/>
    </location>
</feature>
<proteinExistence type="predicted"/>
<comment type="caution">
    <text evidence="3">The sequence shown here is derived from an EMBL/GenBank/DDBJ whole genome shotgun (WGS) entry which is preliminary data.</text>
</comment>
<evidence type="ECO:0000313" key="3">
    <source>
        <dbReference type="EMBL" id="NNJ26825.1"/>
    </source>
</evidence>
<name>A0ABX1VH31_9PLAN</name>
<dbReference type="RefSeq" id="WP_171188227.1">
    <property type="nucleotide sequence ID" value="NZ_WTPX01000100.1"/>
</dbReference>
<dbReference type="Pfam" id="PF16258">
    <property type="entry name" value="DUF4912"/>
    <property type="match status" value="1"/>
</dbReference>
<feature type="region of interest" description="Disordered" evidence="1">
    <location>
        <begin position="266"/>
        <end position="287"/>
    </location>
</feature>
<feature type="region of interest" description="Disordered" evidence="1">
    <location>
        <begin position="46"/>
        <end position="137"/>
    </location>
</feature>
<feature type="domain" description="Rho termination factor-like N-terminal" evidence="2">
    <location>
        <begin position="5"/>
        <end position="47"/>
    </location>
</feature>
<dbReference type="InterPro" id="IPR011112">
    <property type="entry name" value="Rho-like_N"/>
</dbReference>
<dbReference type="InterPro" id="IPR032585">
    <property type="entry name" value="DUF4912"/>
</dbReference>
<feature type="compositionally biased region" description="Basic and acidic residues" evidence="1">
    <location>
        <begin position="1"/>
        <end position="22"/>
    </location>
</feature>
<dbReference type="EMBL" id="WTPX01000100">
    <property type="protein sequence ID" value="NNJ26825.1"/>
    <property type="molecule type" value="Genomic_DNA"/>
</dbReference>
<dbReference type="SMART" id="SM00959">
    <property type="entry name" value="Rho_N"/>
    <property type="match status" value="1"/>
</dbReference>
<reference evidence="3 4" key="1">
    <citation type="journal article" date="2020" name="Syst. Appl. Microbiol.">
        <title>Alienimonas chondri sp. nov., a novel planctomycete isolated from the biofilm of the red alga Chondrus crispus.</title>
        <authorList>
            <person name="Vitorino I."/>
            <person name="Albuquerque L."/>
            <person name="Wiegand S."/>
            <person name="Kallscheuer N."/>
            <person name="da Costa M.S."/>
            <person name="Lobo-da-Cunha A."/>
            <person name="Jogler C."/>
            <person name="Lage O.M."/>
        </authorList>
    </citation>
    <scope>NUCLEOTIDE SEQUENCE [LARGE SCALE GENOMIC DNA]</scope>
    <source>
        <strain evidence="3 4">LzC2</strain>
    </source>
</reference>
<evidence type="ECO:0000256" key="1">
    <source>
        <dbReference type="SAM" id="MobiDB-lite"/>
    </source>
</evidence>
<dbReference type="SUPFAM" id="SSF68912">
    <property type="entry name" value="Rho N-terminal domain-like"/>
    <property type="match status" value="1"/>
</dbReference>
<organism evidence="3 4">
    <name type="scientific">Alienimonas chondri</name>
    <dbReference type="NCBI Taxonomy" id="2681879"/>
    <lineage>
        <taxon>Bacteria</taxon>
        <taxon>Pseudomonadati</taxon>
        <taxon>Planctomycetota</taxon>
        <taxon>Planctomycetia</taxon>
        <taxon>Planctomycetales</taxon>
        <taxon>Planctomycetaceae</taxon>
        <taxon>Alienimonas</taxon>
    </lineage>
</organism>
<gene>
    <name evidence="3" type="ORF">LzC2_29200</name>
</gene>